<evidence type="ECO:0000256" key="7">
    <source>
        <dbReference type="ARBA" id="ARBA00023294"/>
    </source>
</evidence>
<sequence length="712" mass="78159">MGLIDLNTTEDDETPLSASSSSSSSSHSGISTSASTVLAPPSVCLELWHACAGPLISLPKKGNLVVYLPQGHFDHLQDFPLTAYNNIPPHVFCRVLDVKLHAEEGSDEVYCQVLLVPESEQVEQSLREGEIDADGEEEDTEALVKSTTPHMFCKTLTASDTSTHGGFSVPRRAAEDCFPPLDYSQQRPSQELVAKDLHGLEWRFRHIYRGQPRRHLLTTGWSAFVNKKKLVSGDAVLFLRGDDGELRLGIRRAAQLKSVGSFAVPSGQQLNPATLMDVVNALSTRCAFSVCYNPRASSSEFIIPVHKFLKSLDCSYSVGMRFRMRFETEDAAERRFTGLIAGISDVDPVRWPGSKWRCLLVRWDDIEAPRHNRVSPWEIEPSDSASSGSNLMAAGLKRTRIGMTSAKLEFPSPNGIGTSSDFGESLRFRKVLQGQEILGVNTHFDGINGQSPRLYELGRCYPGSNCSGIPAPGNHIRMPNMASDLSCNGIGFSESFRFQKVLQGQEILPSQPYGRALSIEEARGNGRFGLFDGFQLLNSRNGWSGQMHANDNAPHLHASSVTPAQVSSPSSVLMFQQAVNPVSNCDYNSNKRNKEMEGRVHYQVKGRAFASSQEGTIPFRMFDVHNQLGSSRSHDSASSLRSSQELVSSCKSSCRLFGFSLTEDTHVANKEAEASTITCPLNSGPVFTRIVEDEFHPSHSHPSKVVGSNCTK</sequence>
<protein>
    <recommendedName>
        <fullName evidence="8">Auxin response factor</fullName>
    </recommendedName>
</protein>
<comment type="similarity">
    <text evidence="2 8">Belongs to the ARF family.</text>
</comment>
<dbReference type="GO" id="GO:0003677">
    <property type="term" value="F:DNA binding"/>
    <property type="evidence" value="ECO:0007669"/>
    <property type="project" value="UniProtKB-KW"/>
</dbReference>
<dbReference type="InterPro" id="IPR015300">
    <property type="entry name" value="DNA-bd_pseudobarrel_sf"/>
</dbReference>
<dbReference type="PROSITE" id="PS50863">
    <property type="entry name" value="B3"/>
    <property type="match status" value="1"/>
</dbReference>
<dbReference type="CDD" id="cd10017">
    <property type="entry name" value="B3_DNA"/>
    <property type="match status" value="1"/>
</dbReference>
<dbReference type="SUPFAM" id="SSF101936">
    <property type="entry name" value="DNA-binding pseudobarrel domain"/>
    <property type="match status" value="1"/>
</dbReference>
<evidence type="ECO:0000256" key="8">
    <source>
        <dbReference type="RuleBase" id="RU004561"/>
    </source>
</evidence>
<comment type="subcellular location">
    <subcellularLocation>
        <location evidence="1 8">Nucleus</location>
    </subcellularLocation>
</comment>
<feature type="domain" description="TF-B3" evidence="10">
    <location>
        <begin position="152"/>
        <end position="254"/>
    </location>
</feature>
<gene>
    <name evidence="11" type="primary">ARF3</name>
    <name evidence="11" type="ORF">CR513_13010</name>
</gene>
<feature type="non-terminal residue" evidence="11">
    <location>
        <position position="712"/>
    </location>
</feature>
<evidence type="ECO:0000259" key="10">
    <source>
        <dbReference type="PROSITE" id="PS50863"/>
    </source>
</evidence>
<evidence type="ECO:0000256" key="2">
    <source>
        <dbReference type="ARBA" id="ARBA00007853"/>
    </source>
</evidence>
<dbReference type="Gene3D" id="2.40.330.10">
    <property type="entry name" value="DNA-binding pseudobarrel domain"/>
    <property type="match status" value="1"/>
</dbReference>
<dbReference type="InterPro" id="IPR010525">
    <property type="entry name" value="ARF_dom"/>
</dbReference>
<accession>A0A371HKS7</accession>
<evidence type="ECO:0000256" key="3">
    <source>
        <dbReference type="ARBA" id="ARBA00023015"/>
    </source>
</evidence>
<feature type="compositionally biased region" description="Low complexity" evidence="9">
    <location>
        <begin position="17"/>
        <end position="32"/>
    </location>
</feature>
<comment type="caution">
    <text evidence="11">The sequence shown here is derived from an EMBL/GenBank/DDBJ whole genome shotgun (WGS) entry which is preliminary data.</text>
</comment>
<evidence type="ECO:0000256" key="4">
    <source>
        <dbReference type="ARBA" id="ARBA00023125"/>
    </source>
</evidence>
<keyword evidence="4 8" id="KW-0238">DNA-binding</keyword>
<keyword evidence="5 8" id="KW-0804">Transcription</keyword>
<dbReference type="OrthoDB" id="624437at2759"/>
<feature type="non-terminal residue" evidence="11">
    <location>
        <position position="1"/>
    </location>
</feature>
<evidence type="ECO:0000256" key="1">
    <source>
        <dbReference type="ARBA" id="ARBA00004123"/>
    </source>
</evidence>
<feature type="region of interest" description="Disordered" evidence="9">
    <location>
        <begin position="1"/>
        <end position="32"/>
    </location>
</feature>
<dbReference type="Pfam" id="PF02362">
    <property type="entry name" value="B3"/>
    <property type="match status" value="1"/>
</dbReference>
<dbReference type="GO" id="GO:0005634">
    <property type="term" value="C:nucleus"/>
    <property type="evidence" value="ECO:0007669"/>
    <property type="project" value="UniProtKB-SubCell"/>
</dbReference>
<evidence type="ECO:0000313" key="11">
    <source>
        <dbReference type="EMBL" id="RDY03411.1"/>
    </source>
</evidence>
<evidence type="ECO:0000256" key="6">
    <source>
        <dbReference type="ARBA" id="ARBA00023242"/>
    </source>
</evidence>
<proteinExistence type="inferred from homology"/>
<keyword evidence="12" id="KW-1185">Reference proteome</keyword>
<reference evidence="11" key="1">
    <citation type="submission" date="2018-05" db="EMBL/GenBank/DDBJ databases">
        <title>Draft genome of Mucuna pruriens seed.</title>
        <authorList>
            <person name="Nnadi N.E."/>
            <person name="Vos R."/>
            <person name="Hasami M.H."/>
            <person name="Devisetty U.K."/>
            <person name="Aguiy J.C."/>
        </authorList>
    </citation>
    <scope>NUCLEOTIDE SEQUENCE [LARGE SCALE GENOMIC DNA]</scope>
    <source>
        <strain evidence="11">JCA_2017</strain>
    </source>
</reference>
<dbReference type="PANTHER" id="PTHR31384:SF5">
    <property type="entry name" value="AUXIN RESPONSE FACTOR 3"/>
    <property type="match status" value="1"/>
</dbReference>
<evidence type="ECO:0000256" key="9">
    <source>
        <dbReference type="SAM" id="MobiDB-lite"/>
    </source>
</evidence>
<dbReference type="Pfam" id="PF06507">
    <property type="entry name" value="ARF_AD"/>
    <property type="match status" value="1"/>
</dbReference>
<dbReference type="GO" id="GO:0006355">
    <property type="term" value="P:regulation of DNA-templated transcription"/>
    <property type="evidence" value="ECO:0007669"/>
    <property type="project" value="InterPro"/>
</dbReference>
<organism evidence="11 12">
    <name type="scientific">Mucuna pruriens</name>
    <name type="common">Velvet bean</name>
    <name type="synonym">Dolichos pruriens</name>
    <dbReference type="NCBI Taxonomy" id="157652"/>
    <lineage>
        <taxon>Eukaryota</taxon>
        <taxon>Viridiplantae</taxon>
        <taxon>Streptophyta</taxon>
        <taxon>Embryophyta</taxon>
        <taxon>Tracheophyta</taxon>
        <taxon>Spermatophyta</taxon>
        <taxon>Magnoliopsida</taxon>
        <taxon>eudicotyledons</taxon>
        <taxon>Gunneridae</taxon>
        <taxon>Pentapetalae</taxon>
        <taxon>rosids</taxon>
        <taxon>fabids</taxon>
        <taxon>Fabales</taxon>
        <taxon>Fabaceae</taxon>
        <taxon>Papilionoideae</taxon>
        <taxon>50 kb inversion clade</taxon>
        <taxon>NPAAA clade</taxon>
        <taxon>indigoferoid/millettioid clade</taxon>
        <taxon>Phaseoleae</taxon>
        <taxon>Mucuna</taxon>
    </lineage>
</organism>
<dbReference type="InterPro" id="IPR003340">
    <property type="entry name" value="B3_DNA-bd"/>
</dbReference>
<evidence type="ECO:0000313" key="12">
    <source>
        <dbReference type="Proteomes" id="UP000257109"/>
    </source>
</evidence>
<dbReference type="GO" id="GO:0009734">
    <property type="term" value="P:auxin-activated signaling pathway"/>
    <property type="evidence" value="ECO:0007669"/>
    <property type="project" value="UniProtKB-KW"/>
</dbReference>
<keyword evidence="6 8" id="KW-0539">Nucleus</keyword>
<comment type="function">
    <text evidence="8">Auxin response factors (ARFs) are transcriptional factors that bind specifically to the DNA sequence 5'-TGTCTC-3' found in the auxin-responsive promoter elements (AuxREs).</text>
</comment>
<dbReference type="PANTHER" id="PTHR31384">
    <property type="entry name" value="AUXIN RESPONSE FACTOR 4-RELATED"/>
    <property type="match status" value="1"/>
</dbReference>
<dbReference type="STRING" id="157652.A0A371HKS7"/>
<keyword evidence="3 8" id="KW-0805">Transcription regulation</keyword>
<name>A0A371HKS7_MUCPR</name>
<dbReference type="SMART" id="SM01019">
    <property type="entry name" value="B3"/>
    <property type="match status" value="1"/>
</dbReference>
<dbReference type="AlphaFoldDB" id="A0A371HKS7"/>
<dbReference type="Gene3D" id="2.30.30.1040">
    <property type="match status" value="1"/>
</dbReference>
<dbReference type="FunFam" id="2.40.330.10:FF:000001">
    <property type="entry name" value="Auxin response factor"/>
    <property type="match status" value="1"/>
</dbReference>
<dbReference type="InterPro" id="IPR044835">
    <property type="entry name" value="ARF_plant"/>
</dbReference>
<dbReference type="EMBL" id="QJKJ01002304">
    <property type="protein sequence ID" value="RDY03411.1"/>
    <property type="molecule type" value="Genomic_DNA"/>
</dbReference>
<dbReference type="FunFam" id="2.30.30.1040:FF:000001">
    <property type="entry name" value="Auxin response factor"/>
    <property type="match status" value="1"/>
</dbReference>
<dbReference type="Proteomes" id="UP000257109">
    <property type="component" value="Unassembled WGS sequence"/>
</dbReference>
<keyword evidence="7 8" id="KW-0927">Auxin signaling pathway</keyword>
<comment type="subunit">
    <text evidence="8">Homodimers and heterodimers.</text>
</comment>
<evidence type="ECO:0000256" key="5">
    <source>
        <dbReference type="ARBA" id="ARBA00023163"/>
    </source>
</evidence>